<dbReference type="Proteomes" id="UP000478463">
    <property type="component" value="Chromosome"/>
</dbReference>
<dbReference type="EMBL" id="CP063310">
    <property type="protein sequence ID" value="QOS69476.1"/>
    <property type="molecule type" value="Genomic_DNA"/>
</dbReference>
<feature type="domain" description="FAD-dependent oxidoreductase 2 FAD-binding" evidence="6">
    <location>
        <begin position="48"/>
        <end position="447"/>
    </location>
</feature>
<evidence type="ECO:0000259" key="6">
    <source>
        <dbReference type="Pfam" id="PF00890"/>
    </source>
</evidence>
<dbReference type="PANTHER" id="PTHR43400">
    <property type="entry name" value="FUMARATE REDUCTASE"/>
    <property type="match status" value="1"/>
</dbReference>
<dbReference type="InterPro" id="IPR027477">
    <property type="entry name" value="Succ_DH/fumarate_Rdtase_cat_sf"/>
</dbReference>
<proteinExistence type="predicted"/>
<dbReference type="PROSITE" id="PS51318">
    <property type="entry name" value="TAT"/>
    <property type="match status" value="1"/>
</dbReference>
<dbReference type="InterPro" id="IPR050315">
    <property type="entry name" value="FAD-oxidoreductase_2"/>
</dbReference>
<dbReference type="PRINTS" id="PR00368">
    <property type="entry name" value="FADPNR"/>
</dbReference>
<dbReference type="SUPFAM" id="SSF51905">
    <property type="entry name" value="FAD/NAD(P)-binding domain"/>
    <property type="match status" value="1"/>
</dbReference>
<dbReference type="GO" id="GO:0033765">
    <property type="term" value="F:steroid dehydrogenase activity, acting on the CH-CH group of donors"/>
    <property type="evidence" value="ECO:0007669"/>
    <property type="project" value="UniProtKB-ARBA"/>
</dbReference>
<comment type="cofactor">
    <cofactor evidence="1">
        <name>FAD</name>
        <dbReference type="ChEBI" id="CHEBI:57692"/>
    </cofactor>
</comment>
<evidence type="ECO:0000313" key="7">
    <source>
        <dbReference type="EMBL" id="QOS69476.1"/>
    </source>
</evidence>
<evidence type="ECO:0000256" key="4">
    <source>
        <dbReference type="ARBA" id="ARBA00023002"/>
    </source>
</evidence>
<evidence type="ECO:0000256" key="2">
    <source>
        <dbReference type="ARBA" id="ARBA00022630"/>
    </source>
</evidence>
<dbReference type="PANTHER" id="PTHR43400:SF10">
    <property type="entry name" value="3-OXOSTEROID 1-DEHYDROGENASE"/>
    <property type="match status" value="1"/>
</dbReference>
<dbReference type="InterPro" id="IPR006311">
    <property type="entry name" value="TAT_signal"/>
</dbReference>
<name>A0A6L7IWG9_9ACTN</name>
<keyword evidence="4" id="KW-0560">Oxidoreductase</keyword>
<dbReference type="Pfam" id="PF00890">
    <property type="entry name" value="FAD_binding_2"/>
    <property type="match status" value="1"/>
</dbReference>
<accession>A0A6L7IWG9</accession>
<dbReference type="InterPro" id="IPR036188">
    <property type="entry name" value="FAD/NAD-bd_sf"/>
</dbReference>
<dbReference type="GO" id="GO:0008202">
    <property type="term" value="P:steroid metabolic process"/>
    <property type="evidence" value="ECO:0007669"/>
    <property type="project" value="UniProtKB-ARBA"/>
</dbReference>
<evidence type="ECO:0000313" key="8">
    <source>
        <dbReference type="Proteomes" id="UP000478463"/>
    </source>
</evidence>
<dbReference type="Gene3D" id="3.90.700.10">
    <property type="entry name" value="Succinate dehydrogenase/fumarate reductase flavoprotein, catalytic domain"/>
    <property type="match status" value="1"/>
</dbReference>
<sequence length="480" mass="50404">MGTEMNLTRRSFVGLTATAAAMAMAGGLLGACTKQDAESKAKDVVETDFVIVGGGIGGLGAAIRAAETGKSCVVLEKEAALGGDSALSAGTIHAPGTKLQAEQGYGGDGVDEYIAYMRLPDARYENPGEPLCRALYAGAVAMVDDLHERGLGFLPIEDWDTRAHNVDGAGGALVTFLKGVAADAGADIRTKTKVDKLVVENDRVVGVMDAAGTLYRGQAVILATGGFTNNPAMVQRYVPEYADVRVISSAGAEGEGLVMAQDAGADSILLDAGEHTYFVSTEGMTDMSVPPSSAPGIVVNILGDRFHAEDSHYDTAGKLGMKQPEHRGYYIFDEGVRAEYDLFEAYFEEGIVIEGPSLEDLAKTIGATNLPTTVARYNDMMARGVDEDFGRESFLAPLEGPTYYALSIEPCIYYSYGGLNIDADAHVLDANGAPIPGLFACGEVCASSEMREGLLYTSGLSQGYVFGRIAVDIAAQEASL</sequence>
<keyword evidence="3" id="KW-0274">FAD</keyword>
<organism evidence="7 8">
    <name type="scientific">Eggerthella guodeyinii</name>
    <dbReference type="NCBI Taxonomy" id="2690837"/>
    <lineage>
        <taxon>Bacteria</taxon>
        <taxon>Bacillati</taxon>
        <taxon>Actinomycetota</taxon>
        <taxon>Coriobacteriia</taxon>
        <taxon>Eggerthellales</taxon>
        <taxon>Eggerthellaceae</taxon>
        <taxon>Eggerthella</taxon>
    </lineage>
</organism>
<reference evidence="7 8" key="1">
    <citation type="submission" date="2020-10" db="EMBL/GenBank/DDBJ databases">
        <title>Eggerthella sp. nov., isolated from human feces.</title>
        <authorList>
            <person name="Yajun G."/>
        </authorList>
    </citation>
    <scope>NUCLEOTIDE SEQUENCE [LARGE SCALE GENOMIC DNA]</scope>
    <source>
        <strain evidence="7 8">HF-1101</strain>
    </source>
</reference>
<evidence type="ECO:0000256" key="1">
    <source>
        <dbReference type="ARBA" id="ARBA00001974"/>
    </source>
</evidence>
<dbReference type="AlphaFoldDB" id="A0A6L7IWG9"/>
<keyword evidence="5" id="KW-0732">Signal</keyword>
<feature type="chain" id="PRO_5039013769" evidence="5">
    <location>
        <begin position="26"/>
        <end position="480"/>
    </location>
</feature>
<dbReference type="SUPFAM" id="SSF56425">
    <property type="entry name" value="Succinate dehydrogenase/fumarate reductase flavoprotein, catalytic domain"/>
    <property type="match status" value="1"/>
</dbReference>
<evidence type="ECO:0000256" key="5">
    <source>
        <dbReference type="SAM" id="SignalP"/>
    </source>
</evidence>
<dbReference type="KEGG" id="egd:GS424_006425"/>
<evidence type="ECO:0000256" key="3">
    <source>
        <dbReference type="ARBA" id="ARBA00022827"/>
    </source>
</evidence>
<protein>
    <submittedName>
        <fullName evidence="7">FAD-dependent oxidoreductase</fullName>
    </submittedName>
</protein>
<gene>
    <name evidence="7" type="ORF">GS424_006425</name>
</gene>
<dbReference type="Gene3D" id="3.50.50.60">
    <property type="entry name" value="FAD/NAD(P)-binding domain"/>
    <property type="match status" value="1"/>
</dbReference>
<feature type="signal peptide" evidence="5">
    <location>
        <begin position="1"/>
        <end position="25"/>
    </location>
</feature>
<keyword evidence="2" id="KW-0285">Flavoprotein</keyword>
<dbReference type="InterPro" id="IPR003953">
    <property type="entry name" value="FAD-dep_OxRdtase_2_FAD-bd"/>
</dbReference>
<dbReference type="RefSeq" id="WP_160943244.1">
    <property type="nucleotide sequence ID" value="NZ_CP063310.1"/>
</dbReference>